<protein>
    <recommendedName>
        <fullName evidence="4">Integral membrane protein</fullName>
    </recommendedName>
</protein>
<name>A0ABP6SPW1_9ACTN</name>
<evidence type="ECO:0008006" key="4">
    <source>
        <dbReference type="Google" id="ProtNLM"/>
    </source>
</evidence>
<keyword evidence="1" id="KW-0812">Transmembrane</keyword>
<gene>
    <name evidence="2" type="ORF">GCM10020369_01590</name>
</gene>
<feature type="transmembrane region" description="Helical" evidence="1">
    <location>
        <begin position="119"/>
        <end position="139"/>
    </location>
</feature>
<dbReference type="RefSeq" id="WP_345725944.1">
    <property type="nucleotide sequence ID" value="NZ_BAAAYN010000001.1"/>
</dbReference>
<dbReference type="Proteomes" id="UP001501676">
    <property type="component" value="Unassembled WGS sequence"/>
</dbReference>
<accession>A0ABP6SPW1</accession>
<evidence type="ECO:0000313" key="2">
    <source>
        <dbReference type="EMBL" id="GAA3381887.1"/>
    </source>
</evidence>
<feature type="transmembrane region" description="Helical" evidence="1">
    <location>
        <begin position="45"/>
        <end position="63"/>
    </location>
</feature>
<sequence>MRSLAGAMYVVCVGALLLVAALFLPRSRSVDFLTGQQTDRPNTVESGLLVAAAVLAVALAVLGSTRGRRWLVVAAALPGLVTAAAWLWYVLDVRSGSRDVQTCTDAFSCTDLLVIRPGAGAYVMVAGGLVITLGGALAMRSAPVGKHERR</sequence>
<organism evidence="2 3">
    <name type="scientific">Cryptosporangium minutisporangium</name>
    <dbReference type="NCBI Taxonomy" id="113569"/>
    <lineage>
        <taxon>Bacteria</taxon>
        <taxon>Bacillati</taxon>
        <taxon>Actinomycetota</taxon>
        <taxon>Actinomycetes</taxon>
        <taxon>Cryptosporangiales</taxon>
        <taxon>Cryptosporangiaceae</taxon>
        <taxon>Cryptosporangium</taxon>
    </lineage>
</organism>
<evidence type="ECO:0000256" key="1">
    <source>
        <dbReference type="SAM" id="Phobius"/>
    </source>
</evidence>
<proteinExistence type="predicted"/>
<feature type="transmembrane region" description="Helical" evidence="1">
    <location>
        <begin position="70"/>
        <end position="91"/>
    </location>
</feature>
<reference evidence="3" key="1">
    <citation type="journal article" date="2019" name="Int. J. Syst. Evol. Microbiol.">
        <title>The Global Catalogue of Microorganisms (GCM) 10K type strain sequencing project: providing services to taxonomists for standard genome sequencing and annotation.</title>
        <authorList>
            <consortium name="The Broad Institute Genomics Platform"/>
            <consortium name="The Broad Institute Genome Sequencing Center for Infectious Disease"/>
            <person name="Wu L."/>
            <person name="Ma J."/>
        </authorList>
    </citation>
    <scope>NUCLEOTIDE SEQUENCE [LARGE SCALE GENOMIC DNA]</scope>
    <source>
        <strain evidence="3">JCM 9458</strain>
    </source>
</reference>
<keyword evidence="1" id="KW-1133">Transmembrane helix</keyword>
<evidence type="ECO:0000313" key="3">
    <source>
        <dbReference type="Proteomes" id="UP001501676"/>
    </source>
</evidence>
<comment type="caution">
    <text evidence="2">The sequence shown here is derived from an EMBL/GenBank/DDBJ whole genome shotgun (WGS) entry which is preliminary data.</text>
</comment>
<keyword evidence="3" id="KW-1185">Reference proteome</keyword>
<keyword evidence="1" id="KW-0472">Membrane</keyword>
<dbReference type="EMBL" id="BAAAYN010000001">
    <property type="protein sequence ID" value="GAA3381887.1"/>
    <property type="molecule type" value="Genomic_DNA"/>
</dbReference>